<evidence type="ECO:0000256" key="2">
    <source>
        <dbReference type="SAM" id="MobiDB-lite"/>
    </source>
</evidence>
<protein>
    <submittedName>
        <fullName evidence="3">Uncharacterized protein</fullName>
    </submittedName>
</protein>
<evidence type="ECO:0000313" key="3">
    <source>
        <dbReference type="EMBL" id="EPE25350.1"/>
    </source>
</evidence>
<proteinExistence type="predicted"/>
<sequence>MAVPQPQPPKLFATDIAQYSDLELDQYLETNGRCIQVEDPENLPDHFIQRLSTRIDGSATIDLNHVSARLEELATGRESSPRAPSAESTADLDDEEYERVIQARETEYYEELLSLGGRPSHPIGLEYDVAKSLPEYHEILSFWQRNPDGPDAWKGVFSCQLGSWKSFREYQRLHREQGRFPAHCARLRDRLKSHGFDRSIQLIEDLDQQNNLATWFEYLNFEYTKYDHSTSLIRRRQSRYDKAWKNVVDLKVLRPMETEESIWIFGMGAQMKGEEVEAEETVELAKLTVRAAEKQLHNAESGRLPKQNLSQRKKKLSAAKTKLNAATDSLEHITKRRNIIVDFHRQTKTFVIAKEEVARQSLLLRWMLQQVPLIERESNLTEVASTDSAVDNPGNQRKLKRDRADDDNEKPSSKRTRRDSETNTPPDGKTMASPIQETNIFPQSRQTRQTRKTRSKPSNTSLELSYVRGSRAPRPSKPSNKIMDSVKPRAVLDNGARVKKGKRTSKPSLGPTPDSRGLRRSSRLRRPPERFQ</sequence>
<dbReference type="GeneID" id="19460320"/>
<gene>
    <name evidence="3" type="ORF">GLAREA_01262</name>
</gene>
<feature type="coiled-coil region" evidence="1">
    <location>
        <begin position="275"/>
        <end position="326"/>
    </location>
</feature>
<dbReference type="EMBL" id="KE145371">
    <property type="protein sequence ID" value="EPE25350.1"/>
    <property type="molecule type" value="Genomic_DNA"/>
</dbReference>
<dbReference type="STRING" id="1116229.S3CHM8"/>
<reference evidence="3 4" key="1">
    <citation type="journal article" date="2013" name="BMC Genomics">
        <title>Genomics-driven discovery of the pneumocandin biosynthetic gene cluster in the fungus Glarea lozoyensis.</title>
        <authorList>
            <person name="Chen L."/>
            <person name="Yue Q."/>
            <person name="Zhang X."/>
            <person name="Xiang M."/>
            <person name="Wang C."/>
            <person name="Li S."/>
            <person name="Che Y."/>
            <person name="Ortiz-Lopez F.J."/>
            <person name="Bills G.F."/>
            <person name="Liu X."/>
            <person name="An Z."/>
        </authorList>
    </citation>
    <scope>NUCLEOTIDE SEQUENCE [LARGE SCALE GENOMIC DNA]</scope>
    <source>
        <strain evidence="4">ATCC 20868 / MF5171</strain>
    </source>
</reference>
<evidence type="ECO:0000256" key="1">
    <source>
        <dbReference type="SAM" id="Coils"/>
    </source>
</evidence>
<keyword evidence="4" id="KW-1185">Reference proteome</keyword>
<dbReference type="AlphaFoldDB" id="S3CHM8"/>
<feature type="compositionally biased region" description="Polar residues" evidence="2">
    <location>
        <begin position="382"/>
        <end position="395"/>
    </location>
</feature>
<accession>S3CHM8</accession>
<feature type="region of interest" description="Disordered" evidence="2">
    <location>
        <begin position="382"/>
        <end position="532"/>
    </location>
</feature>
<dbReference type="HOGENOM" id="CLU_518786_0_0_1"/>
<dbReference type="eggNOG" id="ENOG502SUGA">
    <property type="taxonomic scope" value="Eukaryota"/>
</dbReference>
<dbReference type="KEGG" id="glz:GLAREA_01262"/>
<dbReference type="RefSeq" id="XP_008086669.1">
    <property type="nucleotide sequence ID" value="XM_008088478.1"/>
</dbReference>
<name>S3CHM8_GLAL2</name>
<feature type="region of interest" description="Disordered" evidence="2">
    <location>
        <begin position="73"/>
        <end position="94"/>
    </location>
</feature>
<organism evidence="3 4">
    <name type="scientific">Glarea lozoyensis (strain ATCC 20868 / MF5171)</name>
    <dbReference type="NCBI Taxonomy" id="1116229"/>
    <lineage>
        <taxon>Eukaryota</taxon>
        <taxon>Fungi</taxon>
        <taxon>Dikarya</taxon>
        <taxon>Ascomycota</taxon>
        <taxon>Pezizomycotina</taxon>
        <taxon>Leotiomycetes</taxon>
        <taxon>Helotiales</taxon>
        <taxon>Helotiaceae</taxon>
        <taxon>Glarea</taxon>
    </lineage>
</organism>
<keyword evidence="1" id="KW-0175">Coiled coil</keyword>
<dbReference type="Proteomes" id="UP000016922">
    <property type="component" value="Unassembled WGS sequence"/>
</dbReference>
<evidence type="ECO:0000313" key="4">
    <source>
        <dbReference type="Proteomes" id="UP000016922"/>
    </source>
</evidence>
<dbReference type="OMA" id="YLDARIH"/>
<dbReference type="OrthoDB" id="5423857at2759"/>